<evidence type="ECO:0000313" key="1">
    <source>
        <dbReference type="EMBL" id="KXJ89211.1"/>
    </source>
</evidence>
<dbReference type="InParanoid" id="A0A136IWC0"/>
<proteinExistence type="predicted"/>
<sequence>MGKERTVCSLGVVVLRGHVCPWCELVLEGADLGRHELCRDSCALDLTWWCCRWHRVVCVFIGDRETVVESRSQGSPTLGKDRQRKCTNVVAFRRVSRCQMKVEGEFQQR</sequence>
<gene>
    <name evidence="1" type="ORF">Micbo1qcDRAFT_14912</name>
</gene>
<evidence type="ECO:0000313" key="2">
    <source>
        <dbReference type="Proteomes" id="UP000070501"/>
    </source>
</evidence>
<protein>
    <submittedName>
        <fullName evidence="1">Uncharacterized protein</fullName>
    </submittedName>
</protein>
<name>A0A136IWC0_9PEZI</name>
<dbReference type="Proteomes" id="UP000070501">
    <property type="component" value="Unassembled WGS sequence"/>
</dbReference>
<keyword evidence="2" id="KW-1185">Reference proteome</keyword>
<dbReference type="EMBL" id="KQ964256">
    <property type="protein sequence ID" value="KXJ89211.1"/>
    <property type="molecule type" value="Genomic_DNA"/>
</dbReference>
<dbReference type="AlphaFoldDB" id="A0A136IWC0"/>
<organism evidence="1 2">
    <name type="scientific">Microdochium bolleyi</name>
    <dbReference type="NCBI Taxonomy" id="196109"/>
    <lineage>
        <taxon>Eukaryota</taxon>
        <taxon>Fungi</taxon>
        <taxon>Dikarya</taxon>
        <taxon>Ascomycota</taxon>
        <taxon>Pezizomycotina</taxon>
        <taxon>Sordariomycetes</taxon>
        <taxon>Xylariomycetidae</taxon>
        <taxon>Xylariales</taxon>
        <taxon>Microdochiaceae</taxon>
        <taxon>Microdochium</taxon>
    </lineage>
</organism>
<reference evidence="2" key="1">
    <citation type="submission" date="2016-02" db="EMBL/GenBank/DDBJ databases">
        <title>Draft genome sequence of Microdochium bolleyi, a fungal endophyte of beachgrass.</title>
        <authorList>
            <consortium name="DOE Joint Genome Institute"/>
            <person name="David A.S."/>
            <person name="May G."/>
            <person name="Haridas S."/>
            <person name="Lim J."/>
            <person name="Wang M."/>
            <person name="Labutti K."/>
            <person name="Lipzen A."/>
            <person name="Barry K."/>
            <person name="Grigoriev I.V."/>
        </authorList>
    </citation>
    <scope>NUCLEOTIDE SEQUENCE [LARGE SCALE GENOMIC DNA]</scope>
    <source>
        <strain evidence="2">J235TASD1</strain>
    </source>
</reference>
<accession>A0A136IWC0</accession>